<dbReference type="PANTHER" id="PTHR11661">
    <property type="entry name" value="60S RIBOSOMAL PROTEIN L12"/>
    <property type="match status" value="1"/>
</dbReference>
<proteinExistence type="inferred from homology"/>
<evidence type="ECO:0000256" key="7">
    <source>
        <dbReference type="RuleBase" id="RU003978"/>
    </source>
</evidence>
<dbReference type="AlphaFoldDB" id="A0A520KVK5"/>
<dbReference type="CDD" id="cd00349">
    <property type="entry name" value="Ribosomal_L11"/>
    <property type="match status" value="1"/>
</dbReference>
<name>A0A520KVK5_9EURY</name>
<evidence type="ECO:0000259" key="9">
    <source>
        <dbReference type="Pfam" id="PF03946"/>
    </source>
</evidence>
<keyword evidence="5 6" id="KW-0687">Ribonucleoprotein</keyword>
<sequence length="157" mass="16483">MSDVVELLVPGGKATPGPPVGPALGPLGANIKQIVDEINEKTSGFDGMQIPVKVIVEDDKSFSIEVGTPPTSELIKKEAGVEKGSGTPGRDSVGDISLEGVKKIAETKMEVMLSYELKNAVKEVIGTCQSIGITVDGLMPKDMLEKIDGGEYDKALE</sequence>
<dbReference type="SMART" id="SM00649">
    <property type="entry name" value="RL11"/>
    <property type="match status" value="1"/>
</dbReference>
<dbReference type="InterPro" id="IPR020784">
    <property type="entry name" value="Ribosomal_uL11_N"/>
</dbReference>
<evidence type="ECO:0000256" key="1">
    <source>
        <dbReference type="ARBA" id="ARBA00010537"/>
    </source>
</evidence>
<comment type="caution">
    <text evidence="10">The sequence shown here is derived from an EMBL/GenBank/DDBJ whole genome shotgun (WGS) entry which is preliminary data.</text>
</comment>
<keyword evidence="4 6" id="KW-0689">Ribosomal protein</keyword>
<dbReference type="Proteomes" id="UP000320766">
    <property type="component" value="Unassembled WGS sequence"/>
</dbReference>
<dbReference type="Gene3D" id="3.30.1550.10">
    <property type="entry name" value="Ribosomal protein L11/L12, N-terminal domain"/>
    <property type="match status" value="1"/>
</dbReference>
<keyword evidence="3 6" id="KW-0694">RNA-binding</keyword>
<keyword evidence="2 6" id="KW-0699">rRNA-binding</keyword>
<gene>
    <name evidence="6" type="primary">rpl11</name>
    <name evidence="10" type="ORF">EF807_06640</name>
</gene>
<dbReference type="EMBL" id="RXIL01000118">
    <property type="protein sequence ID" value="RZN68020.1"/>
    <property type="molecule type" value="Genomic_DNA"/>
</dbReference>
<dbReference type="PANTHER" id="PTHR11661:SF1">
    <property type="entry name" value="LARGE RIBOSOMAL SUBUNIT PROTEIN UL11M"/>
    <property type="match status" value="1"/>
</dbReference>
<accession>A0A520KVK5</accession>
<dbReference type="InterPro" id="IPR036796">
    <property type="entry name" value="Ribosomal_uL11_N_sf"/>
</dbReference>
<feature type="domain" description="Large ribosomal subunit protein uL11 C-terminal" evidence="8">
    <location>
        <begin position="68"/>
        <end position="135"/>
    </location>
</feature>
<evidence type="ECO:0000256" key="5">
    <source>
        <dbReference type="ARBA" id="ARBA00023274"/>
    </source>
</evidence>
<organism evidence="10 11">
    <name type="scientific">Candidatus Methanolliviera hydrocarbonicum</name>
    <dbReference type="NCBI Taxonomy" id="2491085"/>
    <lineage>
        <taxon>Archaea</taxon>
        <taxon>Methanobacteriati</taxon>
        <taxon>Methanobacteriota</taxon>
        <taxon>Candidatus Methanoliparia</taxon>
        <taxon>Candidatus Methanoliparales</taxon>
        <taxon>Candidatus Methanollivieraceae</taxon>
        <taxon>Candidatus Methanolliviera</taxon>
    </lineage>
</organism>
<reference evidence="10 11" key="1">
    <citation type="journal article" date="2019" name="Nat. Microbiol.">
        <title>Wide diversity of methane and short-chain alkane metabolisms in uncultured archaea.</title>
        <authorList>
            <person name="Borrel G."/>
            <person name="Adam P.S."/>
            <person name="McKay L.J."/>
            <person name="Chen L.X."/>
            <person name="Sierra-Garcia I.N."/>
            <person name="Sieber C.M."/>
            <person name="Letourneur Q."/>
            <person name="Ghozlane A."/>
            <person name="Andersen G.L."/>
            <person name="Li W.J."/>
            <person name="Hallam S.J."/>
            <person name="Muyzer G."/>
            <person name="de Oliveira V.M."/>
            <person name="Inskeep W.P."/>
            <person name="Banfield J.F."/>
            <person name="Gribaldo S."/>
        </authorList>
    </citation>
    <scope>NUCLEOTIDE SEQUENCE [LARGE SCALE GENOMIC DNA]</scope>
    <source>
        <strain evidence="10">NM1b</strain>
    </source>
</reference>
<evidence type="ECO:0000256" key="3">
    <source>
        <dbReference type="ARBA" id="ARBA00022884"/>
    </source>
</evidence>
<evidence type="ECO:0000256" key="4">
    <source>
        <dbReference type="ARBA" id="ARBA00022980"/>
    </source>
</evidence>
<dbReference type="HAMAP" id="MF_00736">
    <property type="entry name" value="Ribosomal_uL11"/>
    <property type="match status" value="1"/>
</dbReference>
<dbReference type="InterPro" id="IPR000911">
    <property type="entry name" value="Ribosomal_uL11"/>
</dbReference>
<dbReference type="SUPFAM" id="SSF54747">
    <property type="entry name" value="Ribosomal L11/L12e N-terminal domain"/>
    <property type="match status" value="1"/>
</dbReference>
<feature type="domain" description="Large ribosomal subunit protein uL11 N-terminal" evidence="9">
    <location>
        <begin position="5"/>
        <end position="62"/>
    </location>
</feature>
<dbReference type="InterPro" id="IPR036769">
    <property type="entry name" value="Ribosomal_uL11_C_sf"/>
</dbReference>
<dbReference type="GO" id="GO:0015934">
    <property type="term" value="C:large ribosomal subunit"/>
    <property type="evidence" value="ECO:0007669"/>
    <property type="project" value="TreeGrafter"/>
</dbReference>
<evidence type="ECO:0000259" key="8">
    <source>
        <dbReference type="Pfam" id="PF00298"/>
    </source>
</evidence>
<dbReference type="GO" id="GO:0006412">
    <property type="term" value="P:translation"/>
    <property type="evidence" value="ECO:0007669"/>
    <property type="project" value="UniProtKB-UniRule"/>
</dbReference>
<protein>
    <recommendedName>
        <fullName evidence="6">Large ribosomal subunit protein uL11</fullName>
    </recommendedName>
</protein>
<dbReference type="PROSITE" id="PS00359">
    <property type="entry name" value="RIBOSOMAL_L11"/>
    <property type="match status" value="1"/>
</dbReference>
<dbReference type="Pfam" id="PF03946">
    <property type="entry name" value="Ribosomal_L11_N"/>
    <property type="match status" value="1"/>
</dbReference>
<comment type="subunit">
    <text evidence="6">Part of the ribosomal stalk of the 50S ribosomal subunit. Interacts with L10 and the large rRNA to form the base of the stalk. L10 forms an elongated spine to which L12 dimers bind in a sequential fashion forming a multimeric L10(L12)X complex.</text>
</comment>
<dbReference type="SUPFAM" id="SSF46906">
    <property type="entry name" value="Ribosomal protein L11, C-terminal domain"/>
    <property type="match status" value="1"/>
</dbReference>
<evidence type="ECO:0000256" key="2">
    <source>
        <dbReference type="ARBA" id="ARBA00022730"/>
    </source>
</evidence>
<dbReference type="InterPro" id="IPR020785">
    <property type="entry name" value="Ribosomal_uL11_CS"/>
</dbReference>
<evidence type="ECO:0000313" key="10">
    <source>
        <dbReference type="EMBL" id="RZN68020.1"/>
    </source>
</evidence>
<evidence type="ECO:0000256" key="6">
    <source>
        <dbReference type="HAMAP-Rule" id="MF_00736"/>
    </source>
</evidence>
<dbReference type="GO" id="GO:0070180">
    <property type="term" value="F:large ribosomal subunit rRNA binding"/>
    <property type="evidence" value="ECO:0007669"/>
    <property type="project" value="UniProtKB-UniRule"/>
</dbReference>
<dbReference type="Pfam" id="PF00298">
    <property type="entry name" value="Ribosomal_L11"/>
    <property type="match status" value="1"/>
</dbReference>
<comment type="function">
    <text evidence="6">Forms part of the ribosomal stalk which helps the ribosome interact with GTP-bound translation factors.</text>
</comment>
<dbReference type="InterPro" id="IPR020783">
    <property type="entry name" value="Ribosomal_uL11_C"/>
</dbReference>
<dbReference type="GO" id="GO:0003735">
    <property type="term" value="F:structural constituent of ribosome"/>
    <property type="evidence" value="ECO:0007669"/>
    <property type="project" value="InterPro"/>
</dbReference>
<dbReference type="NCBIfam" id="NF002232">
    <property type="entry name" value="PRK01143.1"/>
    <property type="match status" value="1"/>
</dbReference>
<comment type="similarity">
    <text evidence="1 6 7">Belongs to the universal ribosomal protein uL11 family.</text>
</comment>
<dbReference type="Gene3D" id="1.10.10.250">
    <property type="entry name" value="Ribosomal protein L11, C-terminal domain"/>
    <property type="match status" value="1"/>
</dbReference>
<evidence type="ECO:0000313" key="11">
    <source>
        <dbReference type="Proteomes" id="UP000320766"/>
    </source>
</evidence>